<dbReference type="STRING" id="348802.A0A0D2DET3"/>
<keyword evidence="4" id="KW-1185">Reference proteome</keyword>
<proteinExistence type="predicted"/>
<reference evidence="3 4" key="1">
    <citation type="submission" date="2015-01" db="EMBL/GenBank/DDBJ databases">
        <title>The Genome Sequence of Exophiala xenobiotica CBS118157.</title>
        <authorList>
            <consortium name="The Broad Institute Genomics Platform"/>
            <person name="Cuomo C."/>
            <person name="de Hoog S."/>
            <person name="Gorbushina A."/>
            <person name="Stielow B."/>
            <person name="Teixiera M."/>
            <person name="Abouelleil A."/>
            <person name="Chapman S.B."/>
            <person name="Priest M."/>
            <person name="Young S.K."/>
            <person name="Wortman J."/>
            <person name="Nusbaum C."/>
            <person name="Birren B."/>
        </authorList>
    </citation>
    <scope>NUCLEOTIDE SEQUENCE [LARGE SCALE GENOMIC DNA]</scope>
    <source>
        <strain evidence="3 4">CBS 118157</strain>
    </source>
</reference>
<evidence type="ECO:0000313" key="4">
    <source>
        <dbReference type="Proteomes" id="UP000054342"/>
    </source>
</evidence>
<accession>A0A0D2DET3</accession>
<feature type="compositionally biased region" description="Basic and acidic residues" evidence="1">
    <location>
        <begin position="271"/>
        <end position="280"/>
    </location>
</feature>
<evidence type="ECO:0000256" key="1">
    <source>
        <dbReference type="SAM" id="MobiDB-lite"/>
    </source>
</evidence>
<gene>
    <name evidence="3" type="ORF">PV05_01013</name>
</gene>
<dbReference type="EMBL" id="KN847317">
    <property type="protein sequence ID" value="KIW60827.1"/>
    <property type="molecule type" value="Genomic_DNA"/>
</dbReference>
<feature type="compositionally biased region" description="Gly residues" evidence="1">
    <location>
        <begin position="243"/>
        <end position="266"/>
    </location>
</feature>
<feature type="chain" id="PRO_5002255778" evidence="2">
    <location>
        <begin position="26"/>
        <end position="303"/>
    </location>
</feature>
<dbReference type="Proteomes" id="UP000054342">
    <property type="component" value="Unassembled WGS sequence"/>
</dbReference>
<keyword evidence="2" id="KW-0732">Signal</keyword>
<evidence type="ECO:0000256" key="2">
    <source>
        <dbReference type="SAM" id="SignalP"/>
    </source>
</evidence>
<name>A0A0D2DET3_9EURO</name>
<dbReference type="HOGENOM" id="CLU_073096_0_0_1"/>
<dbReference type="GeneID" id="25322921"/>
<dbReference type="OrthoDB" id="3267335at2759"/>
<sequence>METTWSVKMVLFFSLLILLAGCVHGQNFTIINGQIFTPGLAIVDSPQPGTPEGGDSLQVAIDIAGSGRLTFPYPRDFDTGILNITIFLFSYVTGLNLTISNGTSAGWVNASTAEPEEFDCGRTTKQGWQNAGCEEIMDQEPGSTVKHVNWAWPDCLVGNGEGEGFRGVYNISIHESFRANDTGFYTIFNLPIDVKNSIPSKSKLSGSGARPLCAVRGNPIQSQRLQDESISPPANQPFLGGTVSSGGSGSGSGSQSGTGNGSGGQSGDTNTDGKDNGAGERTVDGRWLIAAVGMVGFVVLRVI</sequence>
<evidence type="ECO:0000313" key="3">
    <source>
        <dbReference type="EMBL" id="KIW60827.1"/>
    </source>
</evidence>
<protein>
    <submittedName>
        <fullName evidence="3">Uncharacterized protein</fullName>
    </submittedName>
</protein>
<dbReference type="RefSeq" id="XP_013321411.1">
    <property type="nucleotide sequence ID" value="XM_013465957.1"/>
</dbReference>
<organism evidence="3 4">
    <name type="scientific">Exophiala xenobiotica</name>
    <dbReference type="NCBI Taxonomy" id="348802"/>
    <lineage>
        <taxon>Eukaryota</taxon>
        <taxon>Fungi</taxon>
        <taxon>Dikarya</taxon>
        <taxon>Ascomycota</taxon>
        <taxon>Pezizomycotina</taxon>
        <taxon>Eurotiomycetes</taxon>
        <taxon>Chaetothyriomycetidae</taxon>
        <taxon>Chaetothyriales</taxon>
        <taxon>Herpotrichiellaceae</taxon>
        <taxon>Exophiala</taxon>
    </lineage>
</organism>
<dbReference type="AlphaFoldDB" id="A0A0D2DET3"/>
<feature type="region of interest" description="Disordered" evidence="1">
    <location>
        <begin position="226"/>
        <end position="280"/>
    </location>
</feature>
<feature type="signal peptide" evidence="2">
    <location>
        <begin position="1"/>
        <end position="25"/>
    </location>
</feature>